<keyword evidence="1" id="KW-0812">Transmembrane</keyword>
<dbReference type="EMBL" id="AWXV01000002">
    <property type="protein sequence ID" value="KIE64156.1"/>
    <property type="molecule type" value="Genomic_DNA"/>
</dbReference>
<evidence type="ECO:0000313" key="2">
    <source>
        <dbReference type="EMBL" id="KIE64156.1"/>
    </source>
</evidence>
<evidence type="ECO:0000256" key="1">
    <source>
        <dbReference type="SAM" id="Phobius"/>
    </source>
</evidence>
<keyword evidence="1" id="KW-0472">Membrane</keyword>
<sequence>MNIFQFNRPDRFDDHRDMIKRLKIFSCLNLMEQIHVIFKICLSFFFKG</sequence>
<protein>
    <submittedName>
        <fullName evidence="2">Uncharacterized protein</fullName>
    </submittedName>
</protein>
<name>A0A0C1SA43_9ENTR</name>
<proteinExistence type="predicted"/>
<feature type="transmembrane region" description="Helical" evidence="1">
    <location>
        <begin position="21"/>
        <end position="46"/>
    </location>
</feature>
<evidence type="ECO:0000313" key="3">
    <source>
        <dbReference type="Proteomes" id="UP000054529"/>
    </source>
</evidence>
<keyword evidence="1" id="KW-1133">Transmembrane helix</keyword>
<organism evidence="2 3">
    <name type="scientific">Candidatus Riesia pediculischaeffi PTSU</name>
    <dbReference type="NCBI Taxonomy" id="1401651"/>
    <lineage>
        <taxon>Bacteria</taxon>
        <taxon>Pseudomonadati</taxon>
        <taxon>Pseudomonadota</taxon>
        <taxon>Gammaproteobacteria</taxon>
        <taxon>Enterobacterales</taxon>
        <taxon>Enterobacteriaceae</taxon>
        <taxon>Candidatus Riesia</taxon>
    </lineage>
</organism>
<comment type="caution">
    <text evidence="2">The sequence shown here is derived from an EMBL/GenBank/DDBJ whole genome shotgun (WGS) entry which is preliminary data.</text>
</comment>
<accession>A0A0C1SA43</accession>
<dbReference type="Proteomes" id="UP000054529">
    <property type="component" value="Unassembled WGS sequence"/>
</dbReference>
<dbReference type="HOGENOM" id="CLU_3150720_0_0_6"/>
<gene>
    <name evidence="2" type="ORF">P689_119127</name>
</gene>
<dbReference type="AlphaFoldDB" id="A0A0C1SA43"/>
<reference evidence="2 3" key="1">
    <citation type="journal article" date="2014" name="G3 (Bethesda)">
        <title>Genome sequence of Candidatus Riesia pediculischaeffi, endosymbiont of chimpanzee lice, and genomic comparison of recently acquired endosymbionts from human and chimpanzee lice.</title>
        <authorList>
            <person name="Boyd B.M."/>
            <person name="Allen J.M."/>
            <person name="de Crecy-Lagard V."/>
            <person name="Reed D.L."/>
        </authorList>
    </citation>
    <scope>NUCLEOTIDE SEQUENCE [LARGE SCALE GENOMIC DNA]</scope>
    <source>
        <strain evidence="2 3">PTSU</strain>
    </source>
</reference>